<organism evidence="3 4">
    <name type="scientific">Dioscorea cayennensis subsp. rotundata</name>
    <name type="common">White Guinea yam</name>
    <name type="synonym">Dioscorea rotundata</name>
    <dbReference type="NCBI Taxonomy" id="55577"/>
    <lineage>
        <taxon>Eukaryota</taxon>
        <taxon>Viridiplantae</taxon>
        <taxon>Streptophyta</taxon>
        <taxon>Embryophyta</taxon>
        <taxon>Tracheophyta</taxon>
        <taxon>Spermatophyta</taxon>
        <taxon>Magnoliopsida</taxon>
        <taxon>Liliopsida</taxon>
        <taxon>Dioscoreales</taxon>
        <taxon>Dioscoreaceae</taxon>
        <taxon>Dioscorea</taxon>
    </lineage>
</organism>
<evidence type="ECO:0000256" key="1">
    <source>
        <dbReference type="SAM" id="Phobius"/>
    </source>
</evidence>
<evidence type="ECO:0000313" key="4">
    <source>
        <dbReference type="RefSeq" id="XP_039134192.1"/>
    </source>
</evidence>
<dbReference type="GeneID" id="120271579"/>
<protein>
    <submittedName>
        <fullName evidence="4">Uncharacterized protein LOC120271579</fullName>
    </submittedName>
</protein>
<gene>
    <name evidence="4" type="primary">LOC120271579</name>
</gene>
<keyword evidence="1" id="KW-0472">Membrane</keyword>
<keyword evidence="1" id="KW-0812">Transmembrane</keyword>
<feature type="transmembrane region" description="Helical" evidence="1">
    <location>
        <begin position="6"/>
        <end position="28"/>
    </location>
</feature>
<accession>A0AB40C3G0</accession>
<evidence type="ECO:0000259" key="2">
    <source>
        <dbReference type="Pfam" id="PF26138"/>
    </source>
</evidence>
<sequence length="190" mass="21559">MANDSLDDLIFIDAPVFVTIALVLDIMANRGPRRALPREPHSTRNIHRSAHMTRILDGGVHHCVEYLRMNKDTFFRLCTLLRERGHLSDTIHVAVEEQVALFLHIVGHHAKNRSMKIDFIRSGATVSRYFNDVLQAICGIRHLFVKQPGTSIHPDIECNPNYYPFFKDCVGFIDGTHIDARVSANLAGKF</sequence>
<reference evidence="4" key="1">
    <citation type="submission" date="2025-08" db="UniProtKB">
        <authorList>
            <consortium name="RefSeq"/>
        </authorList>
    </citation>
    <scope>IDENTIFICATION</scope>
</reference>
<dbReference type="InterPro" id="IPR045249">
    <property type="entry name" value="HARBI1-like"/>
</dbReference>
<dbReference type="PANTHER" id="PTHR22930:SF259">
    <property type="entry name" value="OS08G0106900 PROTEIN"/>
    <property type="match status" value="1"/>
</dbReference>
<feature type="domain" description="DUF8040" evidence="2">
    <location>
        <begin position="47"/>
        <end position="138"/>
    </location>
</feature>
<dbReference type="Proteomes" id="UP001515500">
    <property type="component" value="Chromosome 11"/>
</dbReference>
<dbReference type="Pfam" id="PF26138">
    <property type="entry name" value="DUF8040"/>
    <property type="match status" value="1"/>
</dbReference>
<name>A0AB40C3G0_DIOCR</name>
<proteinExistence type="predicted"/>
<dbReference type="PANTHER" id="PTHR22930">
    <property type="match status" value="1"/>
</dbReference>
<dbReference type="RefSeq" id="XP_039134192.1">
    <property type="nucleotide sequence ID" value="XM_039278258.1"/>
</dbReference>
<dbReference type="InterPro" id="IPR058353">
    <property type="entry name" value="DUF8040"/>
</dbReference>
<keyword evidence="3" id="KW-1185">Reference proteome</keyword>
<evidence type="ECO:0000313" key="3">
    <source>
        <dbReference type="Proteomes" id="UP001515500"/>
    </source>
</evidence>
<dbReference type="AlphaFoldDB" id="A0AB40C3G0"/>
<keyword evidence="1" id="KW-1133">Transmembrane helix</keyword>